<evidence type="ECO:0000313" key="2">
    <source>
        <dbReference type="EMBL" id="OGG76636.1"/>
    </source>
</evidence>
<dbReference type="STRING" id="1798515.A3B35_00120"/>
<accession>A0A1F6ESL6</accession>
<gene>
    <name evidence="2" type="ORF">A3B35_00120</name>
</gene>
<dbReference type="Proteomes" id="UP000177215">
    <property type="component" value="Unassembled WGS sequence"/>
</dbReference>
<evidence type="ECO:0000256" key="1">
    <source>
        <dbReference type="SAM" id="SignalP"/>
    </source>
</evidence>
<evidence type="ECO:0000313" key="3">
    <source>
        <dbReference type="Proteomes" id="UP000177215"/>
    </source>
</evidence>
<comment type="caution">
    <text evidence="2">The sequence shown here is derived from an EMBL/GenBank/DDBJ whole genome shotgun (WGS) entry which is preliminary data.</text>
</comment>
<feature type="signal peptide" evidence="1">
    <location>
        <begin position="1"/>
        <end position="28"/>
    </location>
</feature>
<sequence length="215" mass="21337">MIRVVIKKFSPVALAVAILFGNVPVAHAADTLSATRSPSTAANIGTTGTGWSASTVTRALLVDGSETNLTNALPANGASMLLVLTGFSFDIPAGATIAGVAVSVTRRSTSSSGTFVRDAAIELVGGFGTSSSLASEDVWPATLAAAAYGGPAALWGGSLTPDDVNAANFGLAIAAQNTDPAVAHNAHVDGATVTVYYYEADTTPPSIAAASVAGQ</sequence>
<keyword evidence="1" id="KW-0732">Signal</keyword>
<protein>
    <submittedName>
        <fullName evidence="2">Uncharacterized protein</fullName>
    </submittedName>
</protein>
<dbReference type="EMBL" id="MFMC01000049">
    <property type="protein sequence ID" value="OGG76636.1"/>
    <property type="molecule type" value="Genomic_DNA"/>
</dbReference>
<name>A0A1F6ESL6_9BACT</name>
<reference evidence="2 3" key="1">
    <citation type="journal article" date="2016" name="Nat. Commun.">
        <title>Thousands of microbial genomes shed light on interconnected biogeochemical processes in an aquifer system.</title>
        <authorList>
            <person name="Anantharaman K."/>
            <person name="Brown C.T."/>
            <person name="Hug L.A."/>
            <person name="Sharon I."/>
            <person name="Castelle C.J."/>
            <person name="Probst A.J."/>
            <person name="Thomas B.C."/>
            <person name="Singh A."/>
            <person name="Wilkins M.J."/>
            <person name="Karaoz U."/>
            <person name="Brodie E.L."/>
            <person name="Williams K.H."/>
            <person name="Hubbard S.S."/>
            <person name="Banfield J.F."/>
        </authorList>
    </citation>
    <scope>NUCLEOTIDE SEQUENCE [LARGE SCALE GENOMIC DNA]</scope>
</reference>
<proteinExistence type="predicted"/>
<feature type="chain" id="PRO_5009524264" evidence="1">
    <location>
        <begin position="29"/>
        <end position="215"/>
    </location>
</feature>
<dbReference type="AlphaFoldDB" id="A0A1F6ESL6"/>
<organism evidence="2 3">
    <name type="scientific">Candidatus Kaiserbacteria bacterium RIFCSPLOWO2_01_FULL_54_24</name>
    <dbReference type="NCBI Taxonomy" id="1798515"/>
    <lineage>
        <taxon>Bacteria</taxon>
        <taxon>Candidatus Kaiseribacteriota</taxon>
    </lineage>
</organism>